<proteinExistence type="predicted"/>
<name>A0A9N9NHN2_9GLOM</name>
<dbReference type="Proteomes" id="UP000789342">
    <property type="component" value="Unassembled WGS sequence"/>
</dbReference>
<gene>
    <name evidence="1" type="ORF">AMORRO_LOCUS14309</name>
</gene>
<protein>
    <submittedName>
        <fullName evidence="1">3886_t:CDS:1</fullName>
    </submittedName>
</protein>
<organism evidence="1 2">
    <name type="scientific">Acaulospora morrowiae</name>
    <dbReference type="NCBI Taxonomy" id="94023"/>
    <lineage>
        <taxon>Eukaryota</taxon>
        <taxon>Fungi</taxon>
        <taxon>Fungi incertae sedis</taxon>
        <taxon>Mucoromycota</taxon>
        <taxon>Glomeromycotina</taxon>
        <taxon>Glomeromycetes</taxon>
        <taxon>Diversisporales</taxon>
        <taxon>Acaulosporaceae</taxon>
        <taxon>Acaulospora</taxon>
    </lineage>
</organism>
<evidence type="ECO:0000313" key="2">
    <source>
        <dbReference type="Proteomes" id="UP000789342"/>
    </source>
</evidence>
<comment type="caution">
    <text evidence="1">The sequence shown here is derived from an EMBL/GenBank/DDBJ whole genome shotgun (WGS) entry which is preliminary data.</text>
</comment>
<dbReference type="EMBL" id="CAJVPV010027815">
    <property type="protein sequence ID" value="CAG8734995.1"/>
    <property type="molecule type" value="Genomic_DNA"/>
</dbReference>
<accession>A0A9N9NHN2</accession>
<dbReference type="AlphaFoldDB" id="A0A9N9NHN2"/>
<keyword evidence="2" id="KW-1185">Reference proteome</keyword>
<sequence length="68" mass="8042">RTDEEKNELGILEFMKKGVEFEKEKRISEFKEYQKNKESVEELMCDDKVGNDRRKLNVCEGGDLITEI</sequence>
<feature type="non-terminal residue" evidence="1">
    <location>
        <position position="1"/>
    </location>
</feature>
<evidence type="ECO:0000313" key="1">
    <source>
        <dbReference type="EMBL" id="CAG8734995.1"/>
    </source>
</evidence>
<reference evidence="1" key="1">
    <citation type="submission" date="2021-06" db="EMBL/GenBank/DDBJ databases">
        <authorList>
            <person name="Kallberg Y."/>
            <person name="Tangrot J."/>
            <person name="Rosling A."/>
        </authorList>
    </citation>
    <scope>NUCLEOTIDE SEQUENCE</scope>
    <source>
        <strain evidence="1">CL551</strain>
    </source>
</reference>